<accession>E5XQN3</accession>
<keyword evidence="10 13" id="KW-0472">Membrane</keyword>
<dbReference type="OrthoDB" id="9806127at2"/>
<dbReference type="PANTHER" id="PTHR24221">
    <property type="entry name" value="ATP-BINDING CASSETTE SUB-FAMILY B"/>
    <property type="match status" value="1"/>
</dbReference>
<keyword evidence="9 13" id="KW-1133">Transmembrane helix</keyword>
<keyword evidence="8" id="KW-1278">Translocase</keyword>
<dbReference type="Pfam" id="PF00005">
    <property type="entry name" value="ABC_tran"/>
    <property type="match status" value="1"/>
</dbReference>
<evidence type="ECO:0000256" key="5">
    <source>
        <dbReference type="ARBA" id="ARBA00022692"/>
    </source>
</evidence>
<dbReference type="GO" id="GO:0140359">
    <property type="term" value="F:ABC-type transporter activity"/>
    <property type="evidence" value="ECO:0007669"/>
    <property type="project" value="InterPro"/>
</dbReference>
<dbReference type="RefSeq" id="WP_007469604.1">
    <property type="nucleotide sequence ID" value="NZ_KI391953.1"/>
</dbReference>
<dbReference type="eggNOG" id="COG1132">
    <property type="taxonomic scope" value="Bacteria"/>
</dbReference>
<dbReference type="Gene3D" id="3.40.50.300">
    <property type="entry name" value="P-loop containing nucleotide triphosphate hydrolases"/>
    <property type="match status" value="1"/>
</dbReference>
<feature type="domain" description="ABC transmembrane type-1" evidence="15">
    <location>
        <begin position="44"/>
        <end position="344"/>
    </location>
</feature>
<dbReference type="STRING" id="679197.HMPREF9336_01805"/>
<dbReference type="HOGENOM" id="CLU_000604_84_7_11"/>
<evidence type="ECO:0000256" key="12">
    <source>
        <dbReference type="ARBA" id="ARBA00061644"/>
    </source>
</evidence>
<dbReference type="SUPFAM" id="SSF90123">
    <property type="entry name" value="ABC transporter transmembrane region"/>
    <property type="match status" value="1"/>
</dbReference>
<evidence type="ECO:0000256" key="11">
    <source>
        <dbReference type="ARBA" id="ARBA00023455"/>
    </source>
</evidence>
<evidence type="ECO:0000256" key="4">
    <source>
        <dbReference type="ARBA" id="ARBA00022519"/>
    </source>
</evidence>
<evidence type="ECO:0000256" key="8">
    <source>
        <dbReference type="ARBA" id="ARBA00022967"/>
    </source>
</evidence>
<evidence type="ECO:0000256" key="3">
    <source>
        <dbReference type="ARBA" id="ARBA00022475"/>
    </source>
</evidence>
<protein>
    <recommendedName>
        <fullName evidence="18">ABC transporter</fullName>
    </recommendedName>
</protein>
<dbReference type="Pfam" id="PF00664">
    <property type="entry name" value="ABC_membrane"/>
    <property type="match status" value="1"/>
</dbReference>
<dbReference type="InterPro" id="IPR017871">
    <property type="entry name" value="ABC_transporter-like_CS"/>
</dbReference>
<comment type="subcellular location">
    <subcellularLocation>
        <location evidence="1">Cell inner membrane</location>
        <topology evidence="1">Multi-pass membrane protein</topology>
    </subcellularLocation>
</comment>
<evidence type="ECO:0000256" key="1">
    <source>
        <dbReference type="ARBA" id="ARBA00004429"/>
    </source>
</evidence>
<dbReference type="InterPro" id="IPR027417">
    <property type="entry name" value="P-loop_NTPase"/>
</dbReference>
<name>E5XQN3_SEGRC</name>
<evidence type="ECO:0000313" key="16">
    <source>
        <dbReference type="EMBL" id="EFV13346.1"/>
    </source>
</evidence>
<keyword evidence="6" id="KW-0547">Nucleotide-binding</keyword>
<dbReference type="AlphaFoldDB" id="E5XQN3"/>
<evidence type="ECO:0000256" key="6">
    <source>
        <dbReference type="ARBA" id="ARBA00022741"/>
    </source>
</evidence>
<keyword evidence="2" id="KW-0813">Transport</keyword>
<feature type="transmembrane region" description="Helical" evidence="13">
    <location>
        <begin position="43"/>
        <end position="68"/>
    </location>
</feature>
<dbReference type="GO" id="GO:0005524">
    <property type="term" value="F:ATP binding"/>
    <property type="evidence" value="ECO:0007669"/>
    <property type="project" value="UniProtKB-KW"/>
</dbReference>
<feature type="domain" description="ABC transporter" evidence="14">
    <location>
        <begin position="378"/>
        <end position="613"/>
    </location>
</feature>
<feature type="transmembrane region" description="Helical" evidence="13">
    <location>
        <begin position="95"/>
        <end position="115"/>
    </location>
</feature>
<dbReference type="GO" id="GO:0016887">
    <property type="term" value="F:ATP hydrolysis activity"/>
    <property type="evidence" value="ECO:0007669"/>
    <property type="project" value="InterPro"/>
</dbReference>
<dbReference type="InterPro" id="IPR011527">
    <property type="entry name" value="ABC1_TM_dom"/>
</dbReference>
<evidence type="ECO:0000256" key="7">
    <source>
        <dbReference type="ARBA" id="ARBA00022840"/>
    </source>
</evidence>
<dbReference type="GO" id="GO:0034040">
    <property type="term" value="F:ATPase-coupled lipid transmembrane transporter activity"/>
    <property type="evidence" value="ECO:0007669"/>
    <property type="project" value="TreeGrafter"/>
</dbReference>
<dbReference type="GO" id="GO:0005886">
    <property type="term" value="C:plasma membrane"/>
    <property type="evidence" value="ECO:0007669"/>
    <property type="project" value="UniProtKB-SubCell"/>
</dbReference>
<dbReference type="InterPro" id="IPR003439">
    <property type="entry name" value="ABC_transporter-like_ATP-bd"/>
</dbReference>
<evidence type="ECO:0000313" key="17">
    <source>
        <dbReference type="Proteomes" id="UP000004816"/>
    </source>
</evidence>
<evidence type="ECO:0000256" key="2">
    <source>
        <dbReference type="ARBA" id="ARBA00022448"/>
    </source>
</evidence>
<sequence>MSDQDWRGVAKEDEEPDKKGSLVLARRSRALLLDLVRPRLRKLWAFLGIVLADNACFVLTPLFVAYGLDSGIGRAAKGAGEPPTDIIGLPIHGGWSALGLAGLALLLMMVFGAWLNYASTTKSAILAQEMLFELRTRVFAHAQRLSIAFHERYTSGKVIARLGNDMDTLMEFLSGSIVESMNAVLSLISMTAIMFWLDAPLALIGVAGFIPMVLMTRRSARLQRISQRRARRAIARVITHYVDTMTGVRAVQTYRRERRNEEILAEENAEYQATTVAATVNMADYIGFSRLVDNLSTVAVLLVGGWRVIHGDTQVGVLAAFLMYLRNFYEPLETLAQVFNMYQSAASALEKISGVLEERPAVPEPERPVVPAKDEGEIVFDRVTFSYSPGGPPVLPECSLAIPAGQVVAMVGQTGAGKSTIAKLVARFYDPTSGSVRLDGVDLRDIADAELRKRVVMVTQEPYLFSGTIFENIRLGKTDATLDEVVEAAKAVGAHEFVMALPEGYHTPVHKRGDRLSSGERQLVAFARVFLAAPKVIVLDEATASLDIPSERVVQRALGALLAGRTAIIVAHRLSTVEIADRVLVVGDGKILEDGAPDELIEAAPGEGKGRFAQLHSAWRHSLA</sequence>
<keyword evidence="3" id="KW-1003">Cell membrane</keyword>
<dbReference type="PROSITE" id="PS50929">
    <property type="entry name" value="ABC_TM1F"/>
    <property type="match status" value="1"/>
</dbReference>
<dbReference type="Gene3D" id="1.20.1560.10">
    <property type="entry name" value="ABC transporter type 1, transmembrane domain"/>
    <property type="match status" value="1"/>
</dbReference>
<gene>
    <name evidence="16" type="ORF">HMPREF9336_01805</name>
</gene>
<dbReference type="CDD" id="cd18546">
    <property type="entry name" value="ABC_6TM_Rv0194_D2_like"/>
    <property type="match status" value="1"/>
</dbReference>
<keyword evidence="7" id="KW-0067">ATP-binding</keyword>
<keyword evidence="17" id="KW-1185">Reference proteome</keyword>
<keyword evidence="5 13" id="KW-0812">Transmembrane</keyword>
<organism evidence="16 17">
    <name type="scientific">Segniliparus rugosus (strain ATCC BAA-974 / DSM 45345 / CCUG 50838 / CIP 108380 / JCM 13579 / CDC 945)</name>
    <dbReference type="NCBI Taxonomy" id="679197"/>
    <lineage>
        <taxon>Bacteria</taxon>
        <taxon>Bacillati</taxon>
        <taxon>Actinomycetota</taxon>
        <taxon>Actinomycetes</taxon>
        <taxon>Mycobacteriales</taxon>
        <taxon>Segniliparaceae</taxon>
        <taxon>Segniliparus</taxon>
    </lineage>
</organism>
<evidence type="ECO:0000259" key="14">
    <source>
        <dbReference type="PROSITE" id="PS50893"/>
    </source>
</evidence>
<dbReference type="SUPFAM" id="SSF52540">
    <property type="entry name" value="P-loop containing nucleoside triphosphate hydrolases"/>
    <property type="match status" value="1"/>
</dbReference>
<dbReference type="SMART" id="SM00382">
    <property type="entry name" value="AAA"/>
    <property type="match status" value="1"/>
</dbReference>
<evidence type="ECO:0000256" key="10">
    <source>
        <dbReference type="ARBA" id="ARBA00023136"/>
    </source>
</evidence>
<comment type="caution">
    <text evidence="16">The sequence shown here is derived from an EMBL/GenBank/DDBJ whole genome shotgun (WGS) entry which is preliminary data.</text>
</comment>
<dbReference type="EMBL" id="ACZI02000002">
    <property type="protein sequence ID" value="EFV13346.1"/>
    <property type="molecule type" value="Genomic_DNA"/>
</dbReference>
<comment type="similarity">
    <text evidence="12">Belongs to the ABC transporter superfamily. Lipid exporter (TC 3.A.1.106) family.</text>
</comment>
<reference evidence="16 17" key="1">
    <citation type="journal article" date="2011" name="Stand. Genomic Sci.">
        <title>High quality draft genome sequence of Segniliparus rugosus CDC 945(T)= (ATCC BAA-974(T)).</title>
        <authorList>
            <person name="Earl A.M."/>
            <person name="Desjardins C.A."/>
            <person name="Fitzgerald M.G."/>
            <person name="Arachchi H.M."/>
            <person name="Zeng Q."/>
            <person name="Mehta T."/>
            <person name="Griggs A."/>
            <person name="Birren B.W."/>
            <person name="Toney N.C."/>
            <person name="Carr J."/>
            <person name="Posey J."/>
            <person name="Butler W.R."/>
        </authorList>
    </citation>
    <scope>NUCLEOTIDE SEQUENCE [LARGE SCALE GENOMIC DNA]</scope>
    <source>
        <strain evidence="17">ATCC BAA-974 / DSM 45345 / CCUG 50838 / CIP 108380 / JCM 13579 / CDC 945</strain>
    </source>
</reference>
<dbReference type="InterPro" id="IPR036640">
    <property type="entry name" value="ABC1_TM_sf"/>
</dbReference>
<comment type="similarity">
    <text evidence="11">Belongs to the ABC transporter superfamily. Siderophore-Fe(3+) uptake transporter (SIUT) (TC 3.A.1.21) family.</text>
</comment>
<dbReference type="FunFam" id="3.40.50.300:FF:000299">
    <property type="entry name" value="ABC transporter ATP-binding protein/permease"/>
    <property type="match status" value="1"/>
</dbReference>
<dbReference type="PROSITE" id="PS00211">
    <property type="entry name" value="ABC_TRANSPORTER_1"/>
    <property type="match status" value="1"/>
</dbReference>
<evidence type="ECO:0000259" key="15">
    <source>
        <dbReference type="PROSITE" id="PS50929"/>
    </source>
</evidence>
<dbReference type="InterPro" id="IPR039421">
    <property type="entry name" value="Type_1_exporter"/>
</dbReference>
<dbReference type="InterPro" id="IPR003593">
    <property type="entry name" value="AAA+_ATPase"/>
</dbReference>
<dbReference type="PROSITE" id="PS50893">
    <property type="entry name" value="ABC_TRANSPORTER_2"/>
    <property type="match status" value="1"/>
</dbReference>
<feature type="transmembrane region" description="Helical" evidence="13">
    <location>
        <begin position="201"/>
        <end position="220"/>
    </location>
</feature>
<proteinExistence type="inferred from homology"/>
<keyword evidence="4" id="KW-0997">Cell inner membrane</keyword>
<dbReference type="PANTHER" id="PTHR24221:SF654">
    <property type="entry name" value="ATP-BINDING CASSETTE SUB-FAMILY B MEMBER 6"/>
    <property type="match status" value="1"/>
</dbReference>
<evidence type="ECO:0000256" key="9">
    <source>
        <dbReference type="ARBA" id="ARBA00022989"/>
    </source>
</evidence>
<evidence type="ECO:0000256" key="13">
    <source>
        <dbReference type="SAM" id="Phobius"/>
    </source>
</evidence>
<evidence type="ECO:0008006" key="18">
    <source>
        <dbReference type="Google" id="ProtNLM"/>
    </source>
</evidence>
<dbReference type="Proteomes" id="UP000004816">
    <property type="component" value="Unassembled WGS sequence"/>
</dbReference>